<gene>
    <name evidence="2" type="ORF">MRY18106EAS_P0780</name>
</gene>
<reference evidence="2" key="1">
    <citation type="submission" date="2019-03" db="EMBL/GenBank/DDBJ databases">
        <title>Complete genome sequences of Enterobacter asburiae str. MRY18-106 isolated from a patient in Japan.</title>
        <authorList>
            <person name="Sekizuka T."/>
            <person name="Matsui M."/>
            <person name="Takara T."/>
            <person name="Uechi A."/>
            <person name="Harakuni M."/>
            <person name="Kimura T."/>
            <person name="Suzuki S."/>
            <person name="Kuroda M."/>
        </authorList>
    </citation>
    <scope>NUCLEOTIDE SEQUENCE</scope>
    <source>
        <strain evidence="2">MRY18-106</strain>
        <plasmid evidence="2">pMRY18-106EAS_1</plasmid>
    </source>
</reference>
<organism evidence="2">
    <name type="scientific">Enterobacter asburiae</name>
    <dbReference type="NCBI Taxonomy" id="61645"/>
    <lineage>
        <taxon>Bacteria</taxon>
        <taxon>Pseudomonadati</taxon>
        <taxon>Pseudomonadota</taxon>
        <taxon>Gammaproteobacteria</taxon>
        <taxon>Enterobacterales</taxon>
        <taxon>Enterobacteriaceae</taxon>
        <taxon>Enterobacter</taxon>
        <taxon>Enterobacter cloacae complex</taxon>
    </lineage>
</organism>
<feature type="region of interest" description="Disordered" evidence="1">
    <location>
        <begin position="1"/>
        <end position="21"/>
    </location>
</feature>
<name>A0A455W6R8_ENTAS</name>
<accession>A0A455W6R8</accession>
<evidence type="ECO:0000256" key="1">
    <source>
        <dbReference type="SAM" id="MobiDB-lite"/>
    </source>
</evidence>
<sequence length="58" mass="6625">MRLLNNKLKSSLNSGNAHVQDKATVRQLREYDGLAADALFMVRALNKRQRQVCQKVIL</sequence>
<dbReference type="EMBL" id="AP019534">
    <property type="protein sequence ID" value="BBI97881.1"/>
    <property type="molecule type" value="Genomic_DNA"/>
</dbReference>
<proteinExistence type="predicted"/>
<keyword evidence="2" id="KW-0614">Plasmid</keyword>
<dbReference type="AlphaFoldDB" id="A0A455W6R8"/>
<feature type="compositionally biased region" description="Low complexity" evidence="1">
    <location>
        <begin position="1"/>
        <end position="14"/>
    </location>
</feature>
<evidence type="ECO:0000313" key="2">
    <source>
        <dbReference type="EMBL" id="BBI97881.1"/>
    </source>
</evidence>
<protein>
    <submittedName>
        <fullName evidence="2">Uncharacterized protein</fullName>
    </submittedName>
</protein>
<geneLocation type="plasmid" evidence="2">
    <name>pMRY18-106EAS_1</name>
</geneLocation>